<dbReference type="GO" id="GO:0032259">
    <property type="term" value="P:methylation"/>
    <property type="evidence" value="ECO:0007669"/>
    <property type="project" value="UniProtKB-KW"/>
</dbReference>
<gene>
    <name evidence="2" type="ORF">C8D93_105155</name>
</gene>
<dbReference type="GO" id="GO:0008168">
    <property type="term" value="F:methyltransferase activity"/>
    <property type="evidence" value="ECO:0007669"/>
    <property type="project" value="UniProtKB-KW"/>
</dbReference>
<dbReference type="AlphaFoldDB" id="A0A318E925"/>
<dbReference type="Proteomes" id="UP000248330">
    <property type="component" value="Unassembled WGS sequence"/>
</dbReference>
<dbReference type="SUPFAM" id="SSF53335">
    <property type="entry name" value="S-adenosyl-L-methionine-dependent methyltransferases"/>
    <property type="match status" value="1"/>
</dbReference>
<dbReference type="Pfam" id="PF13489">
    <property type="entry name" value="Methyltransf_23"/>
    <property type="match status" value="1"/>
</dbReference>
<dbReference type="RefSeq" id="WP_110265270.1">
    <property type="nucleotide sequence ID" value="NZ_CAKZQT010000001.1"/>
</dbReference>
<dbReference type="Gene3D" id="3.40.50.150">
    <property type="entry name" value="Vaccinia Virus protein VP39"/>
    <property type="match status" value="1"/>
</dbReference>
<sequence>MQTVHLDFEKAPKLYHSLIAELAAEYTPAGKVLDIGSGGGQILRELHRLRPELELYAADVQSHGFSKIEHIVSGTFLLSEDSFDISAAGSGYDTIILCHVLEHLNNPVDAVRKIFDALKPTGRLVVAVPNPVNPANFMKAAFRKYQANQGHVMTWDRGHWLNFLTNILKAKVIRLDHDEVFLFPRRTPVSSPLKKVEIGLSKLFPGWSFSNIAVLEKA</sequence>
<keyword evidence="2" id="KW-0489">Methyltransferase</keyword>
<dbReference type="InterPro" id="IPR029063">
    <property type="entry name" value="SAM-dependent_MTases_sf"/>
</dbReference>
<dbReference type="PANTHER" id="PTHR43861:SF3">
    <property type="entry name" value="PUTATIVE (AFU_ORTHOLOGUE AFUA_2G14390)-RELATED"/>
    <property type="match status" value="1"/>
</dbReference>
<evidence type="ECO:0000313" key="3">
    <source>
        <dbReference type="Proteomes" id="UP000248330"/>
    </source>
</evidence>
<protein>
    <submittedName>
        <fullName evidence="2">Methyltransferase family protein</fullName>
    </submittedName>
</protein>
<reference evidence="2 3" key="1">
    <citation type="submission" date="2018-04" db="EMBL/GenBank/DDBJ databases">
        <title>Genomic Encyclopedia of Type Strains, Phase IV (KMG-IV): sequencing the most valuable type-strain genomes for metagenomic binning, comparative biology and taxonomic classification.</title>
        <authorList>
            <person name="Goeker M."/>
        </authorList>
    </citation>
    <scope>NUCLEOTIDE SEQUENCE [LARGE SCALE GENOMIC DNA]</scope>
    <source>
        <strain evidence="2 3">DSM 104150</strain>
    </source>
</reference>
<comment type="caution">
    <text evidence="2">The sequence shown here is derived from an EMBL/GenBank/DDBJ whole genome shotgun (WGS) entry which is preliminary data.</text>
</comment>
<dbReference type="EMBL" id="QICN01000005">
    <property type="protein sequence ID" value="PXV67798.1"/>
    <property type="molecule type" value="Genomic_DNA"/>
</dbReference>
<organism evidence="2 3">
    <name type="scientific">Sinimarinibacterium flocculans</name>
    <dbReference type="NCBI Taxonomy" id="985250"/>
    <lineage>
        <taxon>Bacteria</taxon>
        <taxon>Pseudomonadati</taxon>
        <taxon>Pseudomonadota</taxon>
        <taxon>Gammaproteobacteria</taxon>
        <taxon>Nevskiales</taxon>
        <taxon>Nevskiaceae</taxon>
        <taxon>Sinimarinibacterium</taxon>
    </lineage>
</organism>
<dbReference type="CDD" id="cd02440">
    <property type="entry name" value="AdoMet_MTases"/>
    <property type="match status" value="1"/>
</dbReference>
<dbReference type="OrthoDB" id="9815644at2"/>
<evidence type="ECO:0000256" key="1">
    <source>
        <dbReference type="ARBA" id="ARBA00022679"/>
    </source>
</evidence>
<evidence type="ECO:0000313" key="2">
    <source>
        <dbReference type="EMBL" id="PXV67798.1"/>
    </source>
</evidence>
<accession>A0A318E925</accession>
<dbReference type="PANTHER" id="PTHR43861">
    <property type="entry name" value="TRANS-ACONITATE 2-METHYLTRANSFERASE-RELATED"/>
    <property type="match status" value="1"/>
</dbReference>
<name>A0A318E925_9GAMM</name>
<keyword evidence="1 2" id="KW-0808">Transferase</keyword>
<keyword evidence="3" id="KW-1185">Reference proteome</keyword>
<proteinExistence type="predicted"/>